<sequence>MATHPVMYVAASSLRSPMYASVRHPTTMNLLAVSENVNGDFVSFQFHSLGFIVPDAAS</sequence>
<proteinExistence type="predicted"/>
<organism evidence="1">
    <name type="scientific">Arundo donax</name>
    <name type="common">Giant reed</name>
    <name type="synonym">Donax arundinaceus</name>
    <dbReference type="NCBI Taxonomy" id="35708"/>
    <lineage>
        <taxon>Eukaryota</taxon>
        <taxon>Viridiplantae</taxon>
        <taxon>Streptophyta</taxon>
        <taxon>Embryophyta</taxon>
        <taxon>Tracheophyta</taxon>
        <taxon>Spermatophyta</taxon>
        <taxon>Magnoliopsida</taxon>
        <taxon>Liliopsida</taxon>
        <taxon>Poales</taxon>
        <taxon>Poaceae</taxon>
        <taxon>PACMAD clade</taxon>
        <taxon>Arundinoideae</taxon>
        <taxon>Arundineae</taxon>
        <taxon>Arundo</taxon>
    </lineage>
</organism>
<dbReference type="EMBL" id="GBRH01232281">
    <property type="protein sequence ID" value="JAD65614.1"/>
    <property type="molecule type" value="Transcribed_RNA"/>
</dbReference>
<name>A0A0A9BNY8_ARUDO</name>
<reference evidence="1" key="1">
    <citation type="submission" date="2014-09" db="EMBL/GenBank/DDBJ databases">
        <authorList>
            <person name="Magalhaes I.L.F."/>
            <person name="Oliveira U."/>
            <person name="Santos F.R."/>
            <person name="Vidigal T.H.D.A."/>
            <person name="Brescovit A.D."/>
            <person name="Santos A.J."/>
        </authorList>
    </citation>
    <scope>NUCLEOTIDE SEQUENCE</scope>
    <source>
        <tissue evidence="1">Shoot tissue taken approximately 20 cm above the soil surface</tissue>
    </source>
</reference>
<accession>A0A0A9BNY8</accession>
<dbReference type="AlphaFoldDB" id="A0A0A9BNY8"/>
<evidence type="ECO:0000313" key="1">
    <source>
        <dbReference type="EMBL" id="JAD65614.1"/>
    </source>
</evidence>
<protein>
    <submittedName>
        <fullName evidence="1">Uncharacterized protein</fullName>
    </submittedName>
</protein>
<reference evidence="1" key="2">
    <citation type="journal article" date="2015" name="Data Brief">
        <title>Shoot transcriptome of the giant reed, Arundo donax.</title>
        <authorList>
            <person name="Barrero R.A."/>
            <person name="Guerrero F.D."/>
            <person name="Moolhuijzen P."/>
            <person name="Goolsby J.A."/>
            <person name="Tidwell J."/>
            <person name="Bellgard S.E."/>
            <person name="Bellgard M.I."/>
        </authorList>
    </citation>
    <scope>NUCLEOTIDE SEQUENCE</scope>
    <source>
        <tissue evidence="1">Shoot tissue taken approximately 20 cm above the soil surface</tissue>
    </source>
</reference>